<evidence type="ECO:0000256" key="3">
    <source>
        <dbReference type="ARBA" id="ARBA00022737"/>
    </source>
</evidence>
<evidence type="ECO:0000313" key="7">
    <source>
        <dbReference type="WBParaSite" id="TMUE_3000011273.1"/>
    </source>
</evidence>
<accession>A0A5S6QVL4</accession>
<organism evidence="5 6">
    <name type="scientific">Trichuris muris</name>
    <name type="common">Mouse whipworm</name>
    <dbReference type="NCBI Taxonomy" id="70415"/>
    <lineage>
        <taxon>Eukaryota</taxon>
        <taxon>Metazoa</taxon>
        <taxon>Ecdysozoa</taxon>
        <taxon>Nematoda</taxon>
        <taxon>Enoplea</taxon>
        <taxon>Dorylaimia</taxon>
        <taxon>Trichinellida</taxon>
        <taxon>Trichuridae</taxon>
        <taxon>Trichuris</taxon>
    </lineage>
</organism>
<name>A0A5S6QVL4_TRIMR</name>
<keyword evidence="1" id="KW-0433">Leucine-rich repeat</keyword>
<dbReference type="InterPro" id="IPR032675">
    <property type="entry name" value="LRR_dom_sf"/>
</dbReference>
<dbReference type="Gene3D" id="3.80.10.10">
    <property type="entry name" value="Ribonuclease Inhibitor"/>
    <property type="match status" value="1"/>
</dbReference>
<keyword evidence="5" id="KW-1185">Reference proteome</keyword>
<evidence type="ECO:0000256" key="4">
    <source>
        <dbReference type="SAM" id="SignalP"/>
    </source>
</evidence>
<reference evidence="5" key="2">
    <citation type="submission" date="2014-03" db="EMBL/GenBank/DDBJ databases">
        <title>The whipworm genome and dual-species transcriptomics of an intimate host-pathogen interaction.</title>
        <authorList>
            <person name="Foth B.J."/>
            <person name="Tsai I.J."/>
            <person name="Reid A.J."/>
            <person name="Bancroft A.J."/>
            <person name="Nichol S."/>
            <person name="Tracey A."/>
            <person name="Holroyd N."/>
            <person name="Cotton J.A."/>
            <person name="Stanley E.J."/>
            <person name="Zarowiecki M."/>
            <person name="Liu J.Z."/>
            <person name="Huckvale T."/>
            <person name="Cooper P.J."/>
            <person name="Grencis R.K."/>
            <person name="Berriman M."/>
        </authorList>
    </citation>
    <scope>NUCLEOTIDE SEQUENCE [LARGE SCALE GENOMIC DNA]</scope>
    <source>
        <strain evidence="5">Edinburgh</strain>
    </source>
</reference>
<evidence type="ECO:0000313" key="6">
    <source>
        <dbReference type="WBParaSite" id="TMUE_3000011179.1"/>
    </source>
</evidence>
<dbReference type="SMART" id="SM00369">
    <property type="entry name" value="LRR_TYP"/>
    <property type="match status" value="6"/>
</dbReference>
<dbReference type="GO" id="GO:0016020">
    <property type="term" value="C:membrane"/>
    <property type="evidence" value="ECO:0007669"/>
    <property type="project" value="TreeGrafter"/>
</dbReference>
<dbReference type="Proteomes" id="UP000046395">
    <property type="component" value="Unassembled WGS sequence"/>
</dbReference>
<dbReference type="PANTHER" id="PTHR24364">
    <property type="entry name" value="LP06937P"/>
    <property type="match status" value="1"/>
</dbReference>
<sequence length="418" mass="46347">MRPTASKNGIVVLFILIVAHIRPSLSGTWQQQRFRNWTTVSQPDNGCHGMLASPCKCTAVSVECINGRFTDTDIFLQVSKTHFPFLESVTFQGNNFVTLPASVFGPASNHPRLKALNLSANYFVNMHPDAFSGMPELRYLDLTDNEIILGQETLSLLKPLVKLESLRLRKAFRFPMNVTHQLGLLQEMLERAQLDHLESLDLGSNYADWLPPRLTCSLPCLRHLILSDNSLQVLDLEPACLQQLTRLDLSRNAFTRLNVNFMRLLSQLPESCAVSLYQNPFHCDCKSSAYLEWLRMTTKIHDVDLLKCYSASPGRLLLEPLKKVPIDQLTCDQASSVSTSASTSLAIGLRQIVEPLDVGGGRGAMTNGSRTCCRKLRKRSGINASSVGGICNGYLIGNGCPEAFEVTLVLSLEFGKNC</sequence>
<dbReference type="SUPFAM" id="SSF52058">
    <property type="entry name" value="L domain-like"/>
    <property type="match status" value="1"/>
</dbReference>
<dbReference type="WBParaSite" id="TMUE_3000011273.1">
    <property type="protein sequence ID" value="TMUE_3000011273.1"/>
    <property type="gene ID" value="WBGene00301267"/>
</dbReference>
<evidence type="ECO:0000313" key="5">
    <source>
        <dbReference type="Proteomes" id="UP000046395"/>
    </source>
</evidence>
<proteinExistence type="predicted"/>
<keyword evidence="3" id="KW-0677">Repeat</keyword>
<protein>
    <submittedName>
        <fullName evidence="6 7">LRRCT domain-containing protein</fullName>
    </submittedName>
</protein>
<dbReference type="PANTHER" id="PTHR24364:SF18">
    <property type="entry name" value="LP06937P"/>
    <property type="match status" value="1"/>
</dbReference>
<dbReference type="AlphaFoldDB" id="A0A5S6QVL4"/>
<dbReference type="InterPro" id="IPR001611">
    <property type="entry name" value="Leu-rich_rpt"/>
</dbReference>
<feature type="chain" id="PRO_5044624361" evidence="4">
    <location>
        <begin position="27"/>
        <end position="418"/>
    </location>
</feature>
<dbReference type="InterPro" id="IPR052286">
    <property type="entry name" value="Wnt_signaling_inhibitor"/>
</dbReference>
<dbReference type="STRING" id="70415.A0A5S6QVL4"/>
<reference evidence="5" key="1">
    <citation type="submission" date="2013-11" db="EMBL/GenBank/DDBJ databases">
        <authorList>
            <person name="Aslett M."/>
        </authorList>
    </citation>
    <scope>NUCLEOTIDE SEQUENCE [LARGE SCALE GENOMIC DNA]</scope>
    <source>
        <strain evidence="5">Edinburgh</strain>
    </source>
</reference>
<dbReference type="WBParaSite" id="TMUE_3000011179.1">
    <property type="protein sequence ID" value="TMUE_3000011179.1"/>
    <property type="gene ID" value="WBGene00301201"/>
</dbReference>
<evidence type="ECO:0000256" key="1">
    <source>
        <dbReference type="ARBA" id="ARBA00022614"/>
    </source>
</evidence>
<dbReference type="Pfam" id="PF13855">
    <property type="entry name" value="LRR_8"/>
    <property type="match status" value="1"/>
</dbReference>
<evidence type="ECO:0000256" key="2">
    <source>
        <dbReference type="ARBA" id="ARBA00022729"/>
    </source>
</evidence>
<reference evidence="6 7" key="3">
    <citation type="submission" date="2019-12" db="UniProtKB">
        <authorList>
            <consortium name="WormBaseParasite"/>
        </authorList>
    </citation>
    <scope>IDENTIFICATION</scope>
</reference>
<feature type="signal peptide" evidence="4">
    <location>
        <begin position="1"/>
        <end position="26"/>
    </location>
</feature>
<keyword evidence="2 4" id="KW-0732">Signal</keyword>
<dbReference type="InterPro" id="IPR003591">
    <property type="entry name" value="Leu-rich_rpt_typical-subtyp"/>
</dbReference>